<keyword evidence="2" id="KW-1185">Reference proteome</keyword>
<reference evidence="1" key="1">
    <citation type="submission" date="2021-02" db="EMBL/GenBank/DDBJ databases">
        <authorList>
            <person name="Dougan E. K."/>
            <person name="Rhodes N."/>
            <person name="Thang M."/>
            <person name="Chan C."/>
        </authorList>
    </citation>
    <scope>NUCLEOTIDE SEQUENCE</scope>
</reference>
<feature type="non-terminal residue" evidence="1">
    <location>
        <position position="1"/>
    </location>
</feature>
<dbReference type="OMA" id="IEDCKFE"/>
<comment type="caution">
    <text evidence="1">The sequence shown here is derived from an EMBL/GenBank/DDBJ whole genome shotgun (WGS) entry which is preliminary data.</text>
</comment>
<dbReference type="EMBL" id="CAJNNV010005960">
    <property type="protein sequence ID" value="CAE8592891.1"/>
    <property type="molecule type" value="Genomic_DNA"/>
</dbReference>
<evidence type="ECO:0000313" key="2">
    <source>
        <dbReference type="Proteomes" id="UP000654075"/>
    </source>
</evidence>
<dbReference type="OrthoDB" id="9992337at2759"/>
<organism evidence="1 2">
    <name type="scientific">Polarella glacialis</name>
    <name type="common">Dinoflagellate</name>
    <dbReference type="NCBI Taxonomy" id="89957"/>
    <lineage>
        <taxon>Eukaryota</taxon>
        <taxon>Sar</taxon>
        <taxon>Alveolata</taxon>
        <taxon>Dinophyceae</taxon>
        <taxon>Suessiales</taxon>
        <taxon>Suessiaceae</taxon>
        <taxon>Polarella</taxon>
    </lineage>
</organism>
<sequence length="271" mass="29861">DLPRVYLSQHFCAGFGVDCEEFPAQAVRLEAGEAKAARAVRKEQRLQQGDLALRPLAERGELGVTPGEKFCDAEKYVEGTGSSRYLSELLSLACAPELLKLRLYPDAKELTESFAAFHAVRTHLSASFAPDDPAVTVVCVGDGSVPRTAALFAFRTRWTCYAVDPQMRRPGENWGGVERLIGMTAKIEDCKFEAEKLLIVCVHAHVGLAECLAVVEAKEALGIVAMPCCNYYNRLQMPDPMMPLAEYHDSGVVSPHRLVRIWSLDKGFSNE</sequence>
<dbReference type="AlphaFoldDB" id="A0A813E4P7"/>
<proteinExistence type="predicted"/>
<gene>
    <name evidence="1" type="ORF">PGLA1383_LOCUS11509</name>
</gene>
<dbReference type="Proteomes" id="UP000654075">
    <property type="component" value="Unassembled WGS sequence"/>
</dbReference>
<evidence type="ECO:0008006" key="3">
    <source>
        <dbReference type="Google" id="ProtNLM"/>
    </source>
</evidence>
<protein>
    <recommendedName>
        <fullName evidence="3">Methyltransferase domain-containing protein</fullName>
    </recommendedName>
</protein>
<accession>A0A813E4P7</accession>
<evidence type="ECO:0000313" key="1">
    <source>
        <dbReference type="EMBL" id="CAE8592891.1"/>
    </source>
</evidence>
<name>A0A813E4P7_POLGL</name>